<dbReference type="CDD" id="cd13971">
    <property type="entry name" value="ADCK2-like"/>
    <property type="match status" value="1"/>
</dbReference>
<dbReference type="OMA" id="ANWERGR"/>
<keyword evidence="3" id="KW-0830">Ubiquinone</keyword>
<feature type="domain" description="ABC1 atypical kinase-like" evidence="2">
    <location>
        <begin position="455"/>
        <end position="505"/>
    </location>
</feature>
<dbReference type="AlphaFoldDB" id="C6H534"/>
<dbReference type="GO" id="GO:0005739">
    <property type="term" value="C:mitochondrion"/>
    <property type="evidence" value="ECO:0007669"/>
    <property type="project" value="TreeGrafter"/>
</dbReference>
<dbReference type="InterPro" id="IPR011009">
    <property type="entry name" value="Kinase-like_dom_sf"/>
</dbReference>
<dbReference type="InterPro" id="IPR004147">
    <property type="entry name" value="ABC1_dom"/>
</dbReference>
<sequence length="818" mass="93511">MGLEMKEEKEEAVLFMGARQEASRIWKPAAGLRQKLTITSNVEETLVKSFVLTLGRLAPISLTKFAEFIQKIFGLEADITILSAEPNLKLYGIKRTANYCRYNSTESTRNFLPLFLKELEKLQVTPAHPMHPMPLRLGQECLPAMQDSVNRMKEAGLPDITAVLGVDLTPVHEFQKRCSFSMDEEAAMENAIFRVDIHVFWCFLSTIRLVDEMLYILHGSYVHRGAPPTLTVLDHRDLAMSAVELSDIWLCWGRIPPPSSAGHPHLIRQLCRQHYGRKPLHHNYFPWRSYHSPRRPHTWPKTKYFLMAATLTPAAFLQLAENGIEDDTTTAESEMLAASREEARRVVPDDLHGIVGFCRSVYIFVDRYVVEPVATALRILYLVANFVPVIATVPAIWIGRRVKQRDGERSGTLWWYGFLVGAMERAGPAFIKLGQWAASRSDIFPPELCAEMSSLHSDAPAHSLHATKQIISKAFDLPFEDIFEEFDEKPLGVGAIAQVYKAKLRPDLGGQDKIAWDDKPRNLRAKLKRNVDTLVKSSPQRVPSSYVAIKVLHPHVQRIVRRDLRIMTFFAQLINAIPTMEWFSFPDEVKQFGNMMRLQLDLRIEAANLQIFRNNFKSRTTAWFPYPYSEYATREVLVEEYAQGIPLSTFLESGGGVYQQEIAREGLDAFLHMLLIDNFVHADLHPGNIMVRFYKPGHLDLSLKTYQPNTPAREKTQVDETESVLDRLRPHQGDPEKWNAVLSEIDKEGYRPQLIFIDTGLVTQLNGHNRRNFLDLFRAVAEFDGYKSGHLMVERCRQPGAVIDPEIFALKMQHLVWR</sequence>
<evidence type="ECO:0000259" key="2">
    <source>
        <dbReference type="Pfam" id="PF03109"/>
    </source>
</evidence>
<dbReference type="STRING" id="544712.C6H534"/>
<evidence type="ECO:0000313" key="3">
    <source>
        <dbReference type="EMBL" id="EER44776.1"/>
    </source>
</evidence>
<dbReference type="VEuPathDB" id="FungiDB:HCDG_00355"/>
<protein>
    <submittedName>
        <fullName evidence="3">Ubiquinone biosynthesis protein</fullName>
    </submittedName>
</protein>
<name>C6H534_AJECH</name>
<evidence type="ECO:0000313" key="4">
    <source>
        <dbReference type="Proteomes" id="UP000002624"/>
    </source>
</evidence>
<evidence type="ECO:0000256" key="1">
    <source>
        <dbReference type="ARBA" id="ARBA00009670"/>
    </source>
</evidence>
<dbReference type="Pfam" id="PF03109">
    <property type="entry name" value="ABC1"/>
    <property type="match status" value="2"/>
</dbReference>
<reference evidence="4" key="1">
    <citation type="submission" date="2009-05" db="EMBL/GenBank/DDBJ databases">
        <title>The genome sequence of Ajellomyces capsulatus strain H143.</title>
        <authorList>
            <person name="Champion M."/>
            <person name="Cuomo C.A."/>
            <person name="Ma L.-J."/>
            <person name="Henn M.R."/>
            <person name="Sil A."/>
            <person name="Goldman B."/>
            <person name="Young S.K."/>
            <person name="Kodira C.D."/>
            <person name="Zeng Q."/>
            <person name="Koehrsen M."/>
            <person name="Alvarado L."/>
            <person name="Berlin A.M."/>
            <person name="Borenstein D."/>
            <person name="Chen Z."/>
            <person name="Engels R."/>
            <person name="Freedman E."/>
            <person name="Gellesch M."/>
            <person name="Goldberg J."/>
            <person name="Griggs A."/>
            <person name="Gujja S."/>
            <person name="Heiman D.I."/>
            <person name="Hepburn T.A."/>
            <person name="Howarth C."/>
            <person name="Jen D."/>
            <person name="Larson L."/>
            <person name="Lewis B."/>
            <person name="Mehta T."/>
            <person name="Park D."/>
            <person name="Pearson M."/>
            <person name="Roberts A."/>
            <person name="Saif S."/>
            <person name="Shea T.D."/>
            <person name="Shenoy N."/>
            <person name="Sisk P."/>
            <person name="Stolte C."/>
            <person name="Sykes S."/>
            <person name="Walk T."/>
            <person name="White J."/>
            <person name="Yandava C."/>
            <person name="Klein B."/>
            <person name="McEwen J.G."/>
            <person name="Puccia R."/>
            <person name="Goldman G.H."/>
            <person name="Felipe M.S."/>
            <person name="Nino-Vega G."/>
            <person name="San-Blas G."/>
            <person name="Taylor J.W."/>
            <person name="Mendoza L."/>
            <person name="Galagan J.E."/>
            <person name="Nusbaum C."/>
            <person name="Birren B.W."/>
        </authorList>
    </citation>
    <scope>NUCLEOTIDE SEQUENCE [LARGE SCALE GENOMIC DNA]</scope>
    <source>
        <strain evidence="4">H143</strain>
    </source>
</reference>
<dbReference type="PANTHER" id="PTHR45890">
    <property type="entry name" value="AARF DOMAIN CONTAINING KINASE 2 (PREDICTED)"/>
    <property type="match status" value="1"/>
</dbReference>
<organism evidence="3 4">
    <name type="scientific">Ajellomyces capsulatus (strain H143)</name>
    <name type="common">Darling's disease fungus</name>
    <name type="synonym">Histoplasma capsulatum</name>
    <dbReference type="NCBI Taxonomy" id="544712"/>
    <lineage>
        <taxon>Eukaryota</taxon>
        <taxon>Fungi</taxon>
        <taxon>Dikarya</taxon>
        <taxon>Ascomycota</taxon>
        <taxon>Pezizomycotina</taxon>
        <taxon>Eurotiomycetes</taxon>
        <taxon>Eurotiomycetidae</taxon>
        <taxon>Onygenales</taxon>
        <taxon>Ajellomycetaceae</taxon>
        <taxon>Histoplasma</taxon>
    </lineage>
</organism>
<dbReference type="PANTHER" id="PTHR45890:SF1">
    <property type="entry name" value="AARF DOMAIN CONTAINING KINASE 2"/>
    <property type="match status" value="1"/>
</dbReference>
<dbReference type="InterPro" id="IPR044095">
    <property type="entry name" value="ADCK2_dom"/>
</dbReference>
<feature type="domain" description="ABC1 atypical kinase-like" evidence="2">
    <location>
        <begin position="545"/>
        <end position="692"/>
    </location>
</feature>
<gene>
    <name evidence="3" type="ORF">HCDG_00355</name>
</gene>
<dbReference type="InterPro" id="IPR052402">
    <property type="entry name" value="ADCK_kinase"/>
</dbReference>
<dbReference type="HOGENOM" id="CLU_345438_0_0_1"/>
<dbReference type="EMBL" id="GG692419">
    <property type="protein sequence ID" value="EER44776.1"/>
    <property type="molecule type" value="Genomic_DNA"/>
</dbReference>
<dbReference type="eggNOG" id="KOG1236">
    <property type="taxonomic scope" value="Eukaryota"/>
</dbReference>
<proteinExistence type="inferred from homology"/>
<comment type="similarity">
    <text evidence="1">Belongs to the protein kinase superfamily. ADCK protein kinase family.</text>
</comment>
<dbReference type="Proteomes" id="UP000002624">
    <property type="component" value="Unassembled WGS sequence"/>
</dbReference>
<dbReference type="OrthoDB" id="1290869at2759"/>
<accession>C6H534</accession>
<dbReference type="SUPFAM" id="SSF56112">
    <property type="entry name" value="Protein kinase-like (PK-like)"/>
    <property type="match status" value="1"/>
</dbReference>